<dbReference type="InterPro" id="IPR024654">
    <property type="entry name" value="Calcineurin-like_PHP_lpxH"/>
</dbReference>
<comment type="caution">
    <text evidence="2">The sequence shown here is derived from an EMBL/GenBank/DDBJ whole genome shotgun (WGS) entry which is preliminary data.</text>
</comment>
<protein>
    <recommendedName>
        <fullName evidence="1">Calcineurin-like phosphoesterase domain-containing protein</fullName>
    </recommendedName>
</protein>
<proteinExistence type="predicted"/>
<accession>A0A645EGJ1</accession>
<evidence type="ECO:0000313" key="2">
    <source>
        <dbReference type="EMBL" id="MPM99873.1"/>
    </source>
</evidence>
<dbReference type="Gene3D" id="3.60.21.10">
    <property type="match status" value="1"/>
</dbReference>
<dbReference type="Pfam" id="PF12850">
    <property type="entry name" value="Metallophos_2"/>
    <property type="match status" value="1"/>
</dbReference>
<dbReference type="AlphaFoldDB" id="A0A645EGJ1"/>
<gene>
    <name evidence="2" type="ORF">SDC9_147068</name>
</gene>
<dbReference type="EMBL" id="VSSQ01045938">
    <property type="protein sequence ID" value="MPM99873.1"/>
    <property type="molecule type" value="Genomic_DNA"/>
</dbReference>
<dbReference type="InterPro" id="IPR029052">
    <property type="entry name" value="Metallo-depent_PP-like"/>
</dbReference>
<feature type="domain" description="Calcineurin-like phosphoesterase" evidence="1">
    <location>
        <begin position="2"/>
        <end position="102"/>
    </location>
</feature>
<name>A0A645EGJ1_9ZZZZ</name>
<organism evidence="2">
    <name type="scientific">bioreactor metagenome</name>
    <dbReference type="NCBI Taxonomy" id="1076179"/>
    <lineage>
        <taxon>unclassified sequences</taxon>
        <taxon>metagenomes</taxon>
        <taxon>ecological metagenomes</taxon>
    </lineage>
</organism>
<evidence type="ECO:0000259" key="1">
    <source>
        <dbReference type="Pfam" id="PF12850"/>
    </source>
</evidence>
<sequence>MKGVYGNCDGKDVRLVHPYIQIMEVEGLKFLMTHIGGHPGYYQPDALRLIIAHRPDVFICGHSHILRVLNDKQRGFIIMNPGAAGIYGIHNVRTALRFRIENGALHDLEVGEWPKTSLFHSENNPV</sequence>
<reference evidence="2" key="1">
    <citation type="submission" date="2019-08" db="EMBL/GenBank/DDBJ databases">
        <authorList>
            <person name="Kucharzyk K."/>
            <person name="Murdoch R.W."/>
            <person name="Higgins S."/>
            <person name="Loffler F."/>
        </authorList>
    </citation>
    <scope>NUCLEOTIDE SEQUENCE</scope>
</reference>
<dbReference type="SUPFAM" id="SSF56300">
    <property type="entry name" value="Metallo-dependent phosphatases"/>
    <property type="match status" value="1"/>
</dbReference>